<accession>A0A8S9JXH0</accession>
<comment type="caution">
    <text evidence="2">The sequence shown here is derived from an EMBL/GenBank/DDBJ whole genome shotgun (WGS) entry which is preliminary data.</text>
</comment>
<evidence type="ECO:0000259" key="1">
    <source>
        <dbReference type="Pfam" id="PF20167"/>
    </source>
</evidence>
<dbReference type="Pfam" id="PF20167">
    <property type="entry name" value="Transposase_32"/>
    <property type="match status" value="1"/>
</dbReference>
<evidence type="ECO:0000313" key="2">
    <source>
        <dbReference type="EMBL" id="KAF2587230.1"/>
    </source>
</evidence>
<protein>
    <recommendedName>
        <fullName evidence="1">Putative plant transposon protein domain-containing protein</fullName>
    </recommendedName>
</protein>
<dbReference type="InterPro" id="IPR046796">
    <property type="entry name" value="Transposase_32_dom"/>
</dbReference>
<reference evidence="2" key="1">
    <citation type="submission" date="2019-12" db="EMBL/GenBank/DDBJ databases">
        <title>Genome sequencing and annotation of Brassica cretica.</title>
        <authorList>
            <person name="Studholme D.J."/>
            <person name="Sarris P.F."/>
        </authorList>
    </citation>
    <scope>NUCLEOTIDE SEQUENCE</scope>
    <source>
        <strain evidence="2">PFS-102/07</strain>
        <tissue evidence="2">Leaf</tissue>
    </source>
</reference>
<feature type="domain" description="Putative plant transposon protein" evidence="1">
    <location>
        <begin position="47"/>
        <end position="224"/>
    </location>
</feature>
<gene>
    <name evidence="2" type="ORF">F2Q70_00036521</name>
</gene>
<dbReference type="AlphaFoldDB" id="A0A8S9JXH0"/>
<name>A0A8S9JXH0_BRACR</name>
<sequence length="437" mass="51262">MALDRFVSDDALVRYCSLCLRGFCPQRIIHVHVPAFHSIMNLIDSVGWRTTVTNVPAFSPILVREFLSNLGDLNSTVRIRDEIYQITSTMWKYFSIKDLCPVYRHAYEVCSSNWIPREEEDRIVQQRLKLLSFLVMRKQWKYFSIKDLCPVYRHAYEVCSSNWIPREEEDRIVQQRLKLLSFLVMRKQVNFGELVVFQIRRINSALTEDSDVNFPNFIHQIMECQKDISHILCFCFVVPCTRYEFGVIKVELKHDEHVVLCALTNVECGSCCEQHAGLSMQWKYFSIKDLCHVYCHAYEVCSSNWIPREEEDRIVQQRLKLLSFLVMRKQVNFGELVVFQICRINSDLTEDSDVNFPNFIHQIMECQKDISHILCFCFVVPCTRYEFGVIKVERKPDEHVVLCALTNVECGSCCEQHAGLSIKVQDEMNRADKKGRL</sequence>
<dbReference type="EMBL" id="QGKY02000246">
    <property type="protein sequence ID" value="KAF2587230.1"/>
    <property type="molecule type" value="Genomic_DNA"/>
</dbReference>
<proteinExistence type="predicted"/>
<organism evidence="2">
    <name type="scientific">Brassica cretica</name>
    <name type="common">Mustard</name>
    <dbReference type="NCBI Taxonomy" id="69181"/>
    <lineage>
        <taxon>Eukaryota</taxon>
        <taxon>Viridiplantae</taxon>
        <taxon>Streptophyta</taxon>
        <taxon>Embryophyta</taxon>
        <taxon>Tracheophyta</taxon>
        <taxon>Spermatophyta</taxon>
        <taxon>Magnoliopsida</taxon>
        <taxon>eudicotyledons</taxon>
        <taxon>Gunneridae</taxon>
        <taxon>Pentapetalae</taxon>
        <taxon>rosids</taxon>
        <taxon>malvids</taxon>
        <taxon>Brassicales</taxon>
        <taxon>Brassicaceae</taxon>
        <taxon>Brassiceae</taxon>
        <taxon>Brassica</taxon>
    </lineage>
</organism>